<keyword evidence="1" id="KW-0812">Transmembrane</keyword>
<evidence type="ECO:0000313" key="2">
    <source>
        <dbReference type="EMBL" id="MBU8542378.1"/>
    </source>
</evidence>
<keyword evidence="1" id="KW-1133">Transmembrane helix</keyword>
<sequence>MGKALREDRPGSPPFPGRSGFMKIAPSAVLAILLAALPVGLLGRSMEIAWIRLVGIQAEAVIVGQPRSVPAKGGPDYWAELHVALPDGRDLHGAASHPIRAAMIAPANGALARRAPQAGDRLAIRLHGRDPVRLTPESALAYGPAPFIEALVVILLTPLLYRLFRSHTPLNTVRRRPDRNRAS</sequence>
<dbReference type="Proteomes" id="UP000689967">
    <property type="component" value="Unassembled WGS sequence"/>
</dbReference>
<name>A0ABS6H3T1_9PROT</name>
<organism evidence="2 3">
    <name type="scientific">Falsiroseomonas oleicola</name>
    <dbReference type="NCBI Taxonomy" id="2801474"/>
    <lineage>
        <taxon>Bacteria</taxon>
        <taxon>Pseudomonadati</taxon>
        <taxon>Pseudomonadota</taxon>
        <taxon>Alphaproteobacteria</taxon>
        <taxon>Acetobacterales</taxon>
        <taxon>Roseomonadaceae</taxon>
        <taxon>Falsiroseomonas</taxon>
    </lineage>
</organism>
<protein>
    <recommendedName>
        <fullName evidence="4">DUF3592 domain-containing protein</fullName>
    </recommendedName>
</protein>
<accession>A0ABS6H3T1</accession>
<dbReference type="RefSeq" id="WP_216872718.1">
    <property type="nucleotide sequence ID" value="NZ_JAERQM010000001.1"/>
</dbReference>
<comment type="caution">
    <text evidence="2">The sequence shown here is derived from an EMBL/GenBank/DDBJ whole genome shotgun (WGS) entry which is preliminary data.</text>
</comment>
<evidence type="ECO:0000256" key="1">
    <source>
        <dbReference type="SAM" id="Phobius"/>
    </source>
</evidence>
<proteinExistence type="predicted"/>
<keyword evidence="3" id="KW-1185">Reference proteome</keyword>
<dbReference type="EMBL" id="JAERQM010000001">
    <property type="protein sequence ID" value="MBU8542378.1"/>
    <property type="molecule type" value="Genomic_DNA"/>
</dbReference>
<feature type="transmembrane region" description="Helical" evidence="1">
    <location>
        <begin position="139"/>
        <end position="161"/>
    </location>
</feature>
<feature type="transmembrane region" description="Helical" evidence="1">
    <location>
        <begin position="20"/>
        <end position="42"/>
    </location>
</feature>
<gene>
    <name evidence="2" type="ORF">JJQ90_01595</name>
</gene>
<reference evidence="2 3" key="1">
    <citation type="submission" date="2021-01" db="EMBL/GenBank/DDBJ databases">
        <title>Roseomonas sp. nov, a bacterium isolated from an oil production mixture in Yumen Oilfield.</title>
        <authorList>
            <person name="Wu D."/>
        </authorList>
    </citation>
    <scope>NUCLEOTIDE SEQUENCE [LARGE SCALE GENOMIC DNA]</scope>
    <source>
        <strain evidence="2 3">ROY-5-3</strain>
    </source>
</reference>
<evidence type="ECO:0000313" key="3">
    <source>
        <dbReference type="Proteomes" id="UP000689967"/>
    </source>
</evidence>
<evidence type="ECO:0008006" key="4">
    <source>
        <dbReference type="Google" id="ProtNLM"/>
    </source>
</evidence>
<keyword evidence="1" id="KW-0472">Membrane</keyword>